<evidence type="ECO:0000313" key="3">
    <source>
        <dbReference type="Proteomes" id="UP000563426"/>
    </source>
</evidence>
<accession>A0A3A8HWE3</accession>
<sequence>MAPVLPSTRVVTVVLLAALSAGCASLEPRRSELATRVGRSDLSVAVMRTRVRDLARRFSGLIEALADDLALRSGSPSVAAAMLRFKANAVPAVQSTLFKPDPVAALIDTWTLLAQLEESLPRTAVGASPELVSQAHDSLVGLESQLETEWREVTGREDVTQDRDRVHAWAAEHPLTGPLVTRESTTALLASLTNVTGGGLRSTAASLIEDTRDLTARVDLYATSLPRQARWQAELVATDAMHAPTVQAVLAELGRTVDLLDRVGAVAANTPALIERERRAVLGALHGERLGLQEFVTGERQAVFADVGRERQAVVDALHDERVATLQQLDGLARGWVDHAFDRLGPLVDRVFLWLALLLVLLGVGGVLGGLLLTRAWRRAR</sequence>
<keyword evidence="3" id="KW-1185">Reference proteome</keyword>
<gene>
    <name evidence="2" type="ORF">HMI49_14375</name>
</gene>
<comment type="caution">
    <text evidence="2">The sequence shown here is derived from an EMBL/GenBank/DDBJ whole genome shotgun (WGS) entry which is preliminary data.</text>
</comment>
<feature type="transmembrane region" description="Helical" evidence="1">
    <location>
        <begin position="351"/>
        <end position="373"/>
    </location>
</feature>
<keyword evidence="1" id="KW-0812">Transmembrane</keyword>
<dbReference type="AlphaFoldDB" id="A0A3A8HWE3"/>
<evidence type="ECO:0000313" key="2">
    <source>
        <dbReference type="EMBL" id="NOK34386.1"/>
    </source>
</evidence>
<dbReference type="RefSeq" id="WP_120527144.1">
    <property type="nucleotide sequence ID" value="NZ_JABFJV010000067.1"/>
</dbReference>
<proteinExistence type="predicted"/>
<keyword evidence="1" id="KW-1133">Transmembrane helix</keyword>
<dbReference type="EMBL" id="JABFJV010000067">
    <property type="protein sequence ID" value="NOK34386.1"/>
    <property type="molecule type" value="Genomic_DNA"/>
</dbReference>
<organism evidence="2 3">
    <name type="scientific">Corallococcus exercitus</name>
    <dbReference type="NCBI Taxonomy" id="2316736"/>
    <lineage>
        <taxon>Bacteria</taxon>
        <taxon>Pseudomonadati</taxon>
        <taxon>Myxococcota</taxon>
        <taxon>Myxococcia</taxon>
        <taxon>Myxococcales</taxon>
        <taxon>Cystobacterineae</taxon>
        <taxon>Myxococcaceae</taxon>
        <taxon>Corallococcus</taxon>
    </lineage>
</organism>
<reference evidence="2 3" key="1">
    <citation type="submission" date="2020-05" db="EMBL/GenBank/DDBJ databases">
        <authorList>
            <person name="Whitworth D."/>
        </authorList>
    </citation>
    <scope>NUCLEOTIDE SEQUENCE [LARGE SCALE GENOMIC DNA]</scope>
    <source>
        <strain evidence="2 3">AB043B</strain>
    </source>
</reference>
<protein>
    <submittedName>
        <fullName evidence="2">Chemotaxis protein</fullName>
    </submittedName>
</protein>
<evidence type="ECO:0000256" key="1">
    <source>
        <dbReference type="SAM" id="Phobius"/>
    </source>
</evidence>
<keyword evidence="1" id="KW-0472">Membrane</keyword>
<name>A0A3A8HWE3_9BACT</name>
<dbReference type="Proteomes" id="UP000563426">
    <property type="component" value="Unassembled WGS sequence"/>
</dbReference>
<dbReference type="OrthoDB" id="5492899at2"/>